<keyword evidence="2" id="KW-1185">Reference proteome</keyword>
<sequence>MHFDNETVLYIVSGKIWCKWTCLLEEWCNFLKIYGYEVAFVEFVDLDHVLCSM</sequence>
<protein>
    <submittedName>
        <fullName evidence="1">Uncharacterized protein</fullName>
    </submittedName>
</protein>
<gene>
    <name evidence="1" type="ORF">Lalb_Chr10g0094221</name>
</gene>
<comment type="caution">
    <text evidence="1">The sequence shown here is derived from an EMBL/GenBank/DDBJ whole genome shotgun (WGS) entry which is preliminary data.</text>
</comment>
<proteinExistence type="predicted"/>
<name>A0A6A4PTZ0_LUPAL</name>
<reference evidence="2" key="1">
    <citation type="journal article" date="2020" name="Nat. Commun.">
        <title>Genome sequence of the cluster root forming white lupin.</title>
        <authorList>
            <person name="Hufnagel B."/>
            <person name="Marques A."/>
            <person name="Soriano A."/>
            <person name="Marques L."/>
            <person name="Divol F."/>
            <person name="Doumas P."/>
            <person name="Sallet E."/>
            <person name="Mancinotti D."/>
            <person name="Carrere S."/>
            <person name="Marande W."/>
            <person name="Arribat S."/>
            <person name="Keller J."/>
            <person name="Huneau C."/>
            <person name="Blein T."/>
            <person name="Aime D."/>
            <person name="Laguerre M."/>
            <person name="Taylor J."/>
            <person name="Schubert V."/>
            <person name="Nelson M."/>
            <person name="Geu-Flores F."/>
            <person name="Crespi M."/>
            <person name="Gallardo-Guerrero K."/>
            <person name="Delaux P.-M."/>
            <person name="Salse J."/>
            <person name="Berges H."/>
            <person name="Guyot R."/>
            <person name="Gouzy J."/>
            <person name="Peret B."/>
        </authorList>
    </citation>
    <scope>NUCLEOTIDE SEQUENCE [LARGE SCALE GENOMIC DNA]</scope>
    <source>
        <strain evidence="2">cv. Amiga</strain>
    </source>
</reference>
<dbReference type="AlphaFoldDB" id="A0A6A4PTZ0"/>
<dbReference type="Proteomes" id="UP000447434">
    <property type="component" value="Chromosome 10"/>
</dbReference>
<dbReference type="EMBL" id="WOCE01000010">
    <property type="protein sequence ID" value="KAE9605151.1"/>
    <property type="molecule type" value="Genomic_DNA"/>
</dbReference>
<evidence type="ECO:0000313" key="2">
    <source>
        <dbReference type="Proteomes" id="UP000447434"/>
    </source>
</evidence>
<organism evidence="1 2">
    <name type="scientific">Lupinus albus</name>
    <name type="common">White lupine</name>
    <name type="synonym">Lupinus termis</name>
    <dbReference type="NCBI Taxonomy" id="3870"/>
    <lineage>
        <taxon>Eukaryota</taxon>
        <taxon>Viridiplantae</taxon>
        <taxon>Streptophyta</taxon>
        <taxon>Embryophyta</taxon>
        <taxon>Tracheophyta</taxon>
        <taxon>Spermatophyta</taxon>
        <taxon>Magnoliopsida</taxon>
        <taxon>eudicotyledons</taxon>
        <taxon>Gunneridae</taxon>
        <taxon>Pentapetalae</taxon>
        <taxon>rosids</taxon>
        <taxon>fabids</taxon>
        <taxon>Fabales</taxon>
        <taxon>Fabaceae</taxon>
        <taxon>Papilionoideae</taxon>
        <taxon>50 kb inversion clade</taxon>
        <taxon>genistoids sensu lato</taxon>
        <taxon>core genistoids</taxon>
        <taxon>Genisteae</taxon>
        <taxon>Lupinus</taxon>
    </lineage>
</organism>
<evidence type="ECO:0000313" key="1">
    <source>
        <dbReference type="EMBL" id="KAE9605151.1"/>
    </source>
</evidence>
<accession>A0A6A4PTZ0</accession>